<dbReference type="GO" id="GO:0016740">
    <property type="term" value="F:transferase activity"/>
    <property type="evidence" value="ECO:0007669"/>
    <property type="project" value="UniProtKB-KW"/>
</dbReference>
<evidence type="ECO:0000313" key="6">
    <source>
        <dbReference type="Proteomes" id="UP001152607"/>
    </source>
</evidence>
<keyword evidence="2" id="KW-0808">Transferase</keyword>
<dbReference type="InterPro" id="IPR013024">
    <property type="entry name" value="GGCT-like"/>
</dbReference>
<gene>
    <name evidence="5" type="ORF">PDIGIT_LOCUS13193</name>
</gene>
<evidence type="ECO:0000256" key="3">
    <source>
        <dbReference type="ARBA" id="ARBA00030602"/>
    </source>
</evidence>
<dbReference type="EMBL" id="CAOQHR010000010">
    <property type="protein sequence ID" value="CAI6340026.1"/>
    <property type="molecule type" value="Genomic_DNA"/>
</dbReference>
<dbReference type="OrthoDB" id="3262926at2759"/>
<comment type="similarity">
    <text evidence="1">Belongs to the gamma-glutamylcyclotransferase family.</text>
</comment>
<dbReference type="AlphaFoldDB" id="A0A9W4XVY5"/>
<evidence type="ECO:0000259" key="4">
    <source>
        <dbReference type="Pfam" id="PF06094"/>
    </source>
</evidence>
<reference evidence="5" key="1">
    <citation type="submission" date="2023-01" db="EMBL/GenBank/DDBJ databases">
        <authorList>
            <person name="Van Ghelder C."/>
            <person name="Rancurel C."/>
        </authorList>
    </citation>
    <scope>NUCLEOTIDE SEQUENCE</scope>
    <source>
        <strain evidence="5">CNCM I-4278</strain>
    </source>
</reference>
<feature type="domain" description="Gamma-glutamylcyclotransferase AIG2-like" evidence="4">
    <location>
        <begin position="212"/>
        <end position="308"/>
    </location>
</feature>
<evidence type="ECO:0000313" key="5">
    <source>
        <dbReference type="EMBL" id="CAI6340026.1"/>
    </source>
</evidence>
<dbReference type="Proteomes" id="UP001152607">
    <property type="component" value="Unassembled WGS sequence"/>
</dbReference>
<comment type="caution">
    <text evidence="5">The sequence shown here is derived from an EMBL/GenBank/DDBJ whole genome shotgun (WGS) entry which is preliminary data.</text>
</comment>
<accession>A0A9W4XVY5</accession>
<dbReference type="PANTHER" id="PTHR31544">
    <property type="entry name" value="AIG2-LIKE PROTEIN D"/>
    <property type="match status" value="1"/>
</dbReference>
<dbReference type="Pfam" id="PF06094">
    <property type="entry name" value="GGACT"/>
    <property type="match status" value="1"/>
</dbReference>
<evidence type="ECO:0000256" key="2">
    <source>
        <dbReference type="ARBA" id="ARBA00022679"/>
    </source>
</evidence>
<protein>
    <recommendedName>
        <fullName evidence="3">Putative gamma-glutamylcyclotransferase</fullName>
    </recommendedName>
</protein>
<keyword evidence="6" id="KW-1185">Reference proteome</keyword>
<dbReference type="InterPro" id="IPR036568">
    <property type="entry name" value="GGCT-like_sf"/>
</dbReference>
<dbReference type="PANTHER" id="PTHR31544:SF4">
    <property type="entry name" value="GAMMA-GLUTAMYLCYCLOTRANSFERASE-RELATED"/>
    <property type="match status" value="1"/>
</dbReference>
<dbReference type="InterPro" id="IPR045038">
    <property type="entry name" value="AIG2-like"/>
</dbReference>
<name>A0A9W4XVY5_9PLEO</name>
<sequence length="317" mass="35579">MDVLAILEDLASASIAQEENQFSKEDIDRWSRLFALTYDEALEAMESHFSNLSRIQISDSQWGILKDSVGVSEHDKESYSYLLGLSKAPKKPKSTAQTQSCSATKTEYVFKLTPPFDTALVIQQAARLPHLPRLLNNEETNEQTYVVVDGDTRSMLESLVPNTRLTFAALKRPAEKSLSSHCIAPALGIDATLPQHRGVVSILGQDEYPVPYFFYGTLADPEVLTRLLSLDDEPILRRAEAQRGRLGMWGGNYRALVDGQDKDRVDGWMYLVESRDAEDCLRHYEGQNYEVVRCTMSVSGDLVKGLTFRFCGDSRVL</sequence>
<evidence type="ECO:0000256" key="1">
    <source>
        <dbReference type="ARBA" id="ARBA00008861"/>
    </source>
</evidence>
<dbReference type="SUPFAM" id="SSF110857">
    <property type="entry name" value="Gamma-glutamyl cyclotransferase-like"/>
    <property type="match status" value="1"/>
</dbReference>
<dbReference type="Gene3D" id="3.10.490.10">
    <property type="entry name" value="Gamma-glutamyl cyclotransferase-like"/>
    <property type="match status" value="1"/>
</dbReference>
<organism evidence="5 6">
    <name type="scientific">Periconia digitata</name>
    <dbReference type="NCBI Taxonomy" id="1303443"/>
    <lineage>
        <taxon>Eukaryota</taxon>
        <taxon>Fungi</taxon>
        <taxon>Dikarya</taxon>
        <taxon>Ascomycota</taxon>
        <taxon>Pezizomycotina</taxon>
        <taxon>Dothideomycetes</taxon>
        <taxon>Pleosporomycetidae</taxon>
        <taxon>Pleosporales</taxon>
        <taxon>Massarineae</taxon>
        <taxon>Periconiaceae</taxon>
        <taxon>Periconia</taxon>
    </lineage>
</organism>
<proteinExistence type="inferred from homology"/>
<dbReference type="CDD" id="cd06661">
    <property type="entry name" value="GGCT_like"/>
    <property type="match status" value="1"/>
</dbReference>
<dbReference type="InterPro" id="IPR009288">
    <property type="entry name" value="AIG2-like_dom"/>
</dbReference>